<dbReference type="STRING" id="66420.A0A194PE64"/>
<comment type="similarity">
    <text evidence="10">Belongs to the insect chemoreceptor superfamily. Heteromeric odorant receptor channel (TC 1.A.69) family.</text>
</comment>
<keyword evidence="8 10" id="KW-0675">Receptor</keyword>
<feature type="transmembrane region" description="Helical" evidence="10">
    <location>
        <begin position="43"/>
        <end position="63"/>
    </location>
</feature>
<feature type="transmembrane region" description="Helical" evidence="10">
    <location>
        <begin position="75"/>
        <end position="95"/>
    </location>
</feature>
<dbReference type="AlphaFoldDB" id="A0A194PE64"/>
<evidence type="ECO:0000313" key="11">
    <source>
        <dbReference type="EMBL" id="KPI91641.1"/>
    </source>
</evidence>
<feature type="transmembrane region" description="Helical" evidence="10">
    <location>
        <begin position="183"/>
        <end position="209"/>
    </location>
</feature>
<dbReference type="EMBL" id="KQ459606">
    <property type="protein sequence ID" value="KPI91641.1"/>
    <property type="molecule type" value="Genomic_DNA"/>
</dbReference>
<protein>
    <recommendedName>
        <fullName evidence="10">Odorant receptor</fullName>
    </recommendedName>
</protein>
<feature type="transmembrane region" description="Helical" evidence="10">
    <location>
        <begin position="294"/>
        <end position="313"/>
    </location>
</feature>
<evidence type="ECO:0000256" key="6">
    <source>
        <dbReference type="ARBA" id="ARBA00022989"/>
    </source>
</evidence>
<evidence type="ECO:0000256" key="8">
    <source>
        <dbReference type="ARBA" id="ARBA00023170"/>
    </source>
</evidence>
<evidence type="ECO:0000256" key="2">
    <source>
        <dbReference type="ARBA" id="ARBA00022475"/>
    </source>
</evidence>
<keyword evidence="7 10" id="KW-0472">Membrane</keyword>
<dbReference type="GO" id="GO:0005549">
    <property type="term" value="F:odorant binding"/>
    <property type="evidence" value="ECO:0007669"/>
    <property type="project" value="InterPro"/>
</dbReference>
<feature type="transmembrane region" description="Helical" evidence="10">
    <location>
        <begin position="356"/>
        <end position="379"/>
    </location>
</feature>
<name>A0A194PE64_PAPXU</name>
<keyword evidence="3 10" id="KW-0716">Sensory transduction</keyword>
<evidence type="ECO:0000256" key="9">
    <source>
        <dbReference type="ARBA" id="ARBA00023224"/>
    </source>
</evidence>
<evidence type="ECO:0000256" key="10">
    <source>
        <dbReference type="RuleBase" id="RU351113"/>
    </source>
</evidence>
<reference evidence="11 12" key="1">
    <citation type="journal article" date="2015" name="Nat. Commun.">
        <title>Outbred genome sequencing and CRISPR/Cas9 gene editing in butterflies.</title>
        <authorList>
            <person name="Li X."/>
            <person name="Fan D."/>
            <person name="Zhang W."/>
            <person name="Liu G."/>
            <person name="Zhang L."/>
            <person name="Zhao L."/>
            <person name="Fang X."/>
            <person name="Chen L."/>
            <person name="Dong Y."/>
            <person name="Chen Y."/>
            <person name="Ding Y."/>
            <person name="Zhao R."/>
            <person name="Feng M."/>
            <person name="Zhu Y."/>
            <person name="Feng Y."/>
            <person name="Jiang X."/>
            <person name="Zhu D."/>
            <person name="Xiang H."/>
            <person name="Feng X."/>
            <person name="Li S."/>
            <person name="Wang J."/>
            <person name="Zhang G."/>
            <person name="Kronforst M.R."/>
            <person name="Wang W."/>
        </authorList>
    </citation>
    <scope>NUCLEOTIDE SEQUENCE [LARGE SCALE GENOMIC DNA]</scope>
    <source>
        <strain evidence="11">Ya'a_city_454_Px</strain>
        <tissue evidence="11">Whole body</tissue>
    </source>
</reference>
<dbReference type="GO" id="GO:0005886">
    <property type="term" value="C:plasma membrane"/>
    <property type="evidence" value="ECO:0007669"/>
    <property type="project" value="UniProtKB-SubCell"/>
</dbReference>
<accession>A0A194PE64</accession>
<dbReference type="PANTHER" id="PTHR21137">
    <property type="entry name" value="ODORANT RECEPTOR"/>
    <property type="match status" value="1"/>
</dbReference>
<comment type="subcellular location">
    <subcellularLocation>
        <location evidence="1 10">Cell membrane</location>
        <topology evidence="1 10">Multi-pass membrane protein</topology>
    </subcellularLocation>
</comment>
<dbReference type="PANTHER" id="PTHR21137:SF35">
    <property type="entry name" value="ODORANT RECEPTOR 19A-RELATED"/>
    <property type="match status" value="1"/>
</dbReference>
<feature type="transmembrane region" description="Helical" evidence="10">
    <location>
        <begin position="267"/>
        <end position="288"/>
    </location>
</feature>
<evidence type="ECO:0000256" key="3">
    <source>
        <dbReference type="ARBA" id="ARBA00022606"/>
    </source>
</evidence>
<evidence type="ECO:0000256" key="7">
    <source>
        <dbReference type="ARBA" id="ARBA00023136"/>
    </source>
</evidence>
<dbReference type="InterPro" id="IPR004117">
    <property type="entry name" value="7tm6_olfct_rcpt"/>
</dbReference>
<proteinExistence type="inferred from homology"/>
<keyword evidence="6 10" id="KW-1133">Transmembrane helix</keyword>
<evidence type="ECO:0000256" key="1">
    <source>
        <dbReference type="ARBA" id="ARBA00004651"/>
    </source>
</evidence>
<keyword evidence="9 10" id="KW-0807">Transducer</keyword>
<keyword evidence="2" id="KW-1003">Cell membrane</keyword>
<dbReference type="Proteomes" id="UP000053268">
    <property type="component" value="Unassembled WGS sequence"/>
</dbReference>
<dbReference type="GO" id="GO:0007165">
    <property type="term" value="P:signal transduction"/>
    <property type="evidence" value="ECO:0007669"/>
    <property type="project" value="UniProtKB-KW"/>
</dbReference>
<keyword evidence="12" id="KW-1185">Reference proteome</keyword>
<dbReference type="GO" id="GO:0004984">
    <property type="term" value="F:olfactory receptor activity"/>
    <property type="evidence" value="ECO:0007669"/>
    <property type="project" value="InterPro"/>
</dbReference>
<dbReference type="Pfam" id="PF02949">
    <property type="entry name" value="7tm_6"/>
    <property type="match status" value="1"/>
</dbReference>
<keyword evidence="4 10" id="KW-0812">Transmembrane</keyword>
<organism evidence="11 12">
    <name type="scientific">Papilio xuthus</name>
    <name type="common">Asian swallowtail butterfly</name>
    <dbReference type="NCBI Taxonomy" id="66420"/>
    <lineage>
        <taxon>Eukaryota</taxon>
        <taxon>Metazoa</taxon>
        <taxon>Ecdysozoa</taxon>
        <taxon>Arthropoda</taxon>
        <taxon>Hexapoda</taxon>
        <taxon>Insecta</taxon>
        <taxon>Pterygota</taxon>
        <taxon>Neoptera</taxon>
        <taxon>Endopterygota</taxon>
        <taxon>Lepidoptera</taxon>
        <taxon>Glossata</taxon>
        <taxon>Ditrysia</taxon>
        <taxon>Papilionoidea</taxon>
        <taxon>Papilionidae</taxon>
        <taxon>Papilioninae</taxon>
        <taxon>Papilio</taxon>
    </lineage>
</organism>
<feature type="transmembrane region" description="Helical" evidence="10">
    <location>
        <begin position="134"/>
        <end position="152"/>
    </location>
</feature>
<evidence type="ECO:0000256" key="4">
    <source>
        <dbReference type="ARBA" id="ARBA00022692"/>
    </source>
</evidence>
<comment type="caution">
    <text evidence="10">Lacks conserved residue(s) required for the propagation of feature annotation.</text>
</comment>
<gene>
    <name evidence="11" type="ORF">RR46_15145</name>
</gene>
<feature type="transmembrane region" description="Helical" evidence="10">
    <location>
        <begin position="20"/>
        <end position="36"/>
    </location>
</feature>
<keyword evidence="5 10" id="KW-0552">Olfaction</keyword>
<evidence type="ECO:0000256" key="5">
    <source>
        <dbReference type="ARBA" id="ARBA00022725"/>
    </source>
</evidence>
<sequence length="387" mass="44413">MRNFILQFKNKLTDNSFENLIWLINLFPTLLGFSYFGNQIKALFWIFLLASTFYINIVGTVVYQKNHAAGLVDTLNSYFNVLIFIITYNYCRWFLFERKSLINLLELANKNNDMAMEFETSAVKLKKIIKSIKNLITIWYLFHLINGVFLFIPKRISEMDDCSLSSCVGLKPMSESPNKEVCILILTAHALFCIITTAAYDATFLFLFAHTAAMFEILKEETISLNGIYEISKHEHLEDTRSVMERLKNLINRHSLILHTVKKIQDIYNVAVGISFGLEAISMCLFFVLPLEAVLNLMPIIIHGLSMFFLYCYQGQKITTAAEGFEMAVYCCGWENFGVKEQKMILIMLRQSQKPVILKAASVAPISIYSFACTMQSIYKLVTAFKT</sequence>
<evidence type="ECO:0000313" key="12">
    <source>
        <dbReference type="Proteomes" id="UP000053268"/>
    </source>
</evidence>